<keyword evidence="5" id="KW-1185">Reference proteome</keyword>
<dbReference type="CDD" id="cd13400">
    <property type="entry name" value="LT_IagB-like"/>
    <property type="match status" value="1"/>
</dbReference>
<accession>A0A5N7MCN9</accession>
<sequence length="202" mass="22143">MKSFSILSAAIFGIFLATSGAALAVDSDPQDVSDQPAQQPVQKSCLEWAEIAERYYRMPKGMMVALIQNESRGNANALNIDGKAVLATSAEMAALIVVARSKTATQIDVGCGQINLKWHASGFKTLGTLLDPRINVSYAAWHLSNLQKQTGSWVKAAARYHSYKPENQERYICRLWETMKKNKAQAVEMSEVCGSQQTSALQ</sequence>
<dbReference type="Pfam" id="PF01464">
    <property type="entry name" value="SLT"/>
    <property type="match status" value="1"/>
</dbReference>
<dbReference type="InterPro" id="IPR023346">
    <property type="entry name" value="Lysozyme-like_dom_sf"/>
</dbReference>
<evidence type="ECO:0000313" key="4">
    <source>
        <dbReference type="EMBL" id="MPR23864.1"/>
    </source>
</evidence>
<evidence type="ECO:0000256" key="2">
    <source>
        <dbReference type="SAM" id="SignalP"/>
    </source>
</evidence>
<evidence type="ECO:0000259" key="3">
    <source>
        <dbReference type="Pfam" id="PF01464"/>
    </source>
</evidence>
<dbReference type="Proteomes" id="UP000403266">
    <property type="component" value="Unassembled WGS sequence"/>
</dbReference>
<organism evidence="4 5">
    <name type="scientific">Microvirga tunisiensis</name>
    <dbReference type="NCBI Taxonomy" id="2108360"/>
    <lineage>
        <taxon>Bacteria</taxon>
        <taxon>Pseudomonadati</taxon>
        <taxon>Pseudomonadota</taxon>
        <taxon>Alphaproteobacteria</taxon>
        <taxon>Hyphomicrobiales</taxon>
        <taxon>Methylobacteriaceae</taxon>
        <taxon>Microvirga</taxon>
    </lineage>
</organism>
<dbReference type="AlphaFoldDB" id="A0A5N7MCN9"/>
<comment type="similarity">
    <text evidence="1">Belongs to the virb1 family.</text>
</comment>
<dbReference type="InterPro" id="IPR008258">
    <property type="entry name" value="Transglycosylase_SLT_dom_1"/>
</dbReference>
<feature type="domain" description="Transglycosylase SLT" evidence="3">
    <location>
        <begin position="51"/>
        <end position="162"/>
    </location>
</feature>
<name>A0A5N7MCN9_9HYPH</name>
<dbReference type="OrthoDB" id="5945995at2"/>
<keyword evidence="2" id="KW-0732">Signal</keyword>
<reference evidence="4 5" key="1">
    <citation type="journal article" date="2019" name="Syst. Appl. Microbiol.">
        <title>Microvirga tunisiensis sp. nov., a root nodule symbiotic bacterium isolated from Lupinus micranthus and L. luteus grown in Northern Tunisia.</title>
        <authorList>
            <person name="Msaddak A."/>
            <person name="Rejili M."/>
            <person name="Duran D."/>
            <person name="Mars M."/>
            <person name="Palacios J.M."/>
            <person name="Ruiz-Argueso T."/>
            <person name="Rey L."/>
            <person name="Imperial J."/>
        </authorList>
    </citation>
    <scope>NUCLEOTIDE SEQUENCE [LARGE SCALE GENOMIC DNA]</scope>
    <source>
        <strain evidence="4 5">Lmie10</strain>
    </source>
</reference>
<feature type="chain" id="PRO_5030135276" evidence="2">
    <location>
        <begin position="25"/>
        <end position="202"/>
    </location>
</feature>
<evidence type="ECO:0000256" key="1">
    <source>
        <dbReference type="ARBA" id="ARBA00009387"/>
    </source>
</evidence>
<dbReference type="Gene3D" id="1.10.530.10">
    <property type="match status" value="1"/>
</dbReference>
<dbReference type="RefSeq" id="WP_152708761.1">
    <property type="nucleotide sequence ID" value="NZ_VOSJ01000001.1"/>
</dbReference>
<gene>
    <name evidence="4" type="ORF">FS320_01165</name>
</gene>
<dbReference type="SUPFAM" id="SSF53955">
    <property type="entry name" value="Lysozyme-like"/>
    <property type="match status" value="1"/>
</dbReference>
<evidence type="ECO:0000313" key="5">
    <source>
        <dbReference type="Proteomes" id="UP000403266"/>
    </source>
</evidence>
<proteinExistence type="inferred from homology"/>
<protein>
    <submittedName>
        <fullName evidence="4">Lytic transglycosylase domain-containing protein</fullName>
    </submittedName>
</protein>
<feature type="signal peptide" evidence="2">
    <location>
        <begin position="1"/>
        <end position="24"/>
    </location>
</feature>
<comment type="caution">
    <text evidence="4">The sequence shown here is derived from an EMBL/GenBank/DDBJ whole genome shotgun (WGS) entry which is preliminary data.</text>
</comment>
<dbReference type="EMBL" id="VOSK01000001">
    <property type="protein sequence ID" value="MPR23864.1"/>
    <property type="molecule type" value="Genomic_DNA"/>
</dbReference>